<dbReference type="PANTHER" id="PTHR30098:SF2">
    <property type="entry name" value="LEUCYL_PHENYLALANYL-TRNA--PROTEIN TRANSFERASE"/>
    <property type="match status" value="1"/>
</dbReference>
<comment type="caution">
    <text evidence="5">The sequence shown here is derived from an EMBL/GenBank/DDBJ whole genome shotgun (WGS) entry which is preliminary data.</text>
</comment>
<evidence type="ECO:0000256" key="3">
    <source>
        <dbReference type="ARBA" id="ARBA00023315"/>
    </source>
</evidence>
<evidence type="ECO:0000256" key="2">
    <source>
        <dbReference type="ARBA" id="ARBA00022679"/>
    </source>
</evidence>
<dbReference type="HAMAP" id="MF_00688">
    <property type="entry name" value="Leu_Phe_trans"/>
    <property type="match status" value="1"/>
</dbReference>
<comment type="catalytic activity">
    <reaction evidence="4">
        <text>N-terminal L-arginyl-[protein] + L-leucyl-tRNA(Leu) = N-terminal L-leucyl-L-arginyl-[protein] + tRNA(Leu) + H(+)</text>
        <dbReference type="Rhea" id="RHEA:50416"/>
        <dbReference type="Rhea" id="RHEA-COMP:9613"/>
        <dbReference type="Rhea" id="RHEA-COMP:9622"/>
        <dbReference type="Rhea" id="RHEA-COMP:12672"/>
        <dbReference type="Rhea" id="RHEA-COMP:12673"/>
        <dbReference type="ChEBI" id="CHEBI:15378"/>
        <dbReference type="ChEBI" id="CHEBI:64719"/>
        <dbReference type="ChEBI" id="CHEBI:78442"/>
        <dbReference type="ChEBI" id="CHEBI:78494"/>
        <dbReference type="ChEBI" id="CHEBI:133044"/>
        <dbReference type="EC" id="2.3.2.6"/>
    </reaction>
</comment>
<dbReference type="NCBIfam" id="TIGR00667">
    <property type="entry name" value="aat"/>
    <property type="match status" value="1"/>
</dbReference>
<keyword evidence="3 4" id="KW-0012">Acyltransferase</keyword>
<evidence type="ECO:0000313" key="5">
    <source>
        <dbReference type="EMBL" id="TRX00697.1"/>
    </source>
</evidence>
<sequence length="231" mass="26173">MRLTVLDPGNPEQDFPLVSQALREPDGLLAIGGCLSPKRLLNAYRHGIFPWYNHDEPILWWSPDPRLVLFPDKLIISSSLRKTLRKNIFSVTFDRAFNQVITACAAPRKDSAGTWITEEIKTAYNQLHQAGFAHSIEAWDGDELVGGLYGVTLGQVFLGESMFHTRTDASKVAFAVLVQQLKYWDYQLIDCQVHTKHLASFGAEEIDRDYFVKLLDQYCDSPAKPSAWQSQ</sequence>
<dbReference type="PANTHER" id="PTHR30098">
    <property type="entry name" value="LEUCYL/PHENYLALANYL-TRNA--PROTEIN TRANSFERASE"/>
    <property type="match status" value="1"/>
</dbReference>
<dbReference type="SUPFAM" id="SSF55729">
    <property type="entry name" value="Acyl-CoA N-acyltransferases (Nat)"/>
    <property type="match status" value="1"/>
</dbReference>
<comment type="subcellular location">
    <subcellularLocation>
        <location evidence="4">Cytoplasm</location>
    </subcellularLocation>
</comment>
<dbReference type="Gene3D" id="3.40.630.70">
    <property type="entry name" value="Leucyl/phenylalanyl-tRNA-protein transferase, C-terminal domain"/>
    <property type="match status" value="1"/>
</dbReference>
<dbReference type="Pfam" id="PF03588">
    <property type="entry name" value="Leu_Phe_trans"/>
    <property type="match status" value="1"/>
</dbReference>
<keyword evidence="2 4" id="KW-0808">Transferase</keyword>
<keyword evidence="1 4" id="KW-0963">Cytoplasm</keyword>
<dbReference type="EMBL" id="RYFG02000025">
    <property type="protein sequence ID" value="TRX00697.1"/>
    <property type="molecule type" value="Genomic_DNA"/>
</dbReference>
<name>A0ABY3CDF7_9GAMM</name>
<dbReference type="Gene3D" id="3.30.70.3550">
    <property type="entry name" value="Leucyl/phenylalanyl-tRNA-protein transferase, N-terminal domain"/>
    <property type="match status" value="1"/>
</dbReference>
<dbReference type="InterPro" id="IPR016181">
    <property type="entry name" value="Acyl_CoA_acyltransferase"/>
</dbReference>
<dbReference type="EC" id="2.3.2.6" evidence="4"/>
<evidence type="ECO:0000256" key="4">
    <source>
        <dbReference type="HAMAP-Rule" id="MF_00688"/>
    </source>
</evidence>
<gene>
    <name evidence="4" type="primary">aat</name>
    <name evidence="5" type="ORF">EKO24_005090</name>
</gene>
<evidence type="ECO:0000313" key="6">
    <source>
        <dbReference type="Proteomes" id="UP000733744"/>
    </source>
</evidence>
<reference evidence="5 6" key="1">
    <citation type="journal article" date="2019" name="Antonie Van Leeuwenhoek">
        <title>Description of 'Ca. Methylobacter oryzae' KRF1, a novel species from the environmentally important Methylobacter clade 2.</title>
        <authorList>
            <person name="Khatri K."/>
            <person name="Mohite J.A."/>
            <person name="Pandit P.S."/>
            <person name="Bahulikar R."/>
            <person name="Rahalkar M.C."/>
        </authorList>
    </citation>
    <scope>NUCLEOTIDE SEQUENCE [LARGE SCALE GENOMIC DNA]</scope>
    <source>
        <strain evidence="5 6">KRF1</strain>
    </source>
</reference>
<proteinExistence type="inferred from homology"/>
<dbReference type="GO" id="GO:0008914">
    <property type="term" value="F:leucyl-tRNA--protein transferase activity"/>
    <property type="evidence" value="ECO:0007669"/>
    <property type="project" value="UniProtKB-EC"/>
</dbReference>
<comment type="catalytic activity">
    <reaction evidence="4">
        <text>N-terminal L-lysyl-[protein] + L-leucyl-tRNA(Leu) = N-terminal L-leucyl-L-lysyl-[protein] + tRNA(Leu) + H(+)</text>
        <dbReference type="Rhea" id="RHEA:12340"/>
        <dbReference type="Rhea" id="RHEA-COMP:9613"/>
        <dbReference type="Rhea" id="RHEA-COMP:9622"/>
        <dbReference type="Rhea" id="RHEA-COMP:12670"/>
        <dbReference type="Rhea" id="RHEA-COMP:12671"/>
        <dbReference type="ChEBI" id="CHEBI:15378"/>
        <dbReference type="ChEBI" id="CHEBI:65249"/>
        <dbReference type="ChEBI" id="CHEBI:78442"/>
        <dbReference type="ChEBI" id="CHEBI:78494"/>
        <dbReference type="ChEBI" id="CHEBI:133043"/>
        <dbReference type="EC" id="2.3.2.6"/>
    </reaction>
</comment>
<organism evidence="5 6">
    <name type="scientific">Candidatus Methylobacter oryzae</name>
    <dbReference type="NCBI Taxonomy" id="2497749"/>
    <lineage>
        <taxon>Bacteria</taxon>
        <taxon>Pseudomonadati</taxon>
        <taxon>Pseudomonadota</taxon>
        <taxon>Gammaproteobacteria</taxon>
        <taxon>Methylococcales</taxon>
        <taxon>Methylococcaceae</taxon>
        <taxon>Methylobacter</taxon>
    </lineage>
</organism>
<comment type="similarity">
    <text evidence="4">Belongs to the L/F-transferase family.</text>
</comment>
<comment type="catalytic activity">
    <reaction evidence="4">
        <text>L-phenylalanyl-tRNA(Phe) + an N-terminal L-alpha-aminoacyl-[protein] = an N-terminal L-phenylalanyl-L-alpha-aminoacyl-[protein] + tRNA(Phe)</text>
        <dbReference type="Rhea" id="RHEA:43632"/>
        <dbReference type="Rhea" id="RHEA-COMP:9668"/>
        <dbReference type="Rhea" id="RHEA-COMP:9699"/>
        <dbReference type="Rhea" id="RHEA-COMP:10636"/>
        <dbReference type="Rhea" id="RHEA-COMP:10637"/>
        <dbReference type="ChEBI" id="CHEBI:78442"/>
        <dbReference type="ChEBI" id="CHEBI:78531"/>
        <dbReference type="ChEBI" id="CHEBI:78597"/>
        <dbReference type="ChEBI" id="CHEBI:83561"/>
        <dbReference type="EC" id="2.3.2.6"/>
    </reaction>
</comment>
<dbReference type="InterPro" id="IPR004616">
    <property type="entry name" value="Leu/Phe-tRNA_Trfase"/>
</dbReference>
<dbReference type="RefSeq" id="WP_127026792.1">
    <property type="nucleotide sequence ID" value="NZ_RYFG02000025.1"/>
</dbReference>
<dbReference type="InterPro" id="IPR042203">
    <property type="entry name" value="Leu/Phe-tRNA_Trfase_C"/>
</dbReference>
<comment type="function">
    <text evidence="4">Functions in the N-end rule pathway of protein degradation where it conjugates Leu, Phe and, less efficiently, Met from aminoacyl-tRNAs to the N-termini of proteins containing an N-terminal arginine or lysine.</text>
</comment>
<dbReference type="InterPro" id="IPR042221">
    <property type="entry name" value="Leu/Phe-tRNA_Trfase_N"/>
</dbReference>
<accession>A0ABY3CDF7</accession>
<evidence type="ECO:0000256" key="1">
    <source>
        <dbReference type="ARBA" id="ARBA00022490"/>
    </source>
</evidence>
<dbReference type="Proteomes" id="UP000733744">
    <property type="component" value="Unassembled WGS sequence"/>
</dbReference>
<protein>
    <recommendedName>
        <fullName evidence="4">Leucyl/phenylalanyl-tRNA--protein transferase</fullName>
        <ecNumber evidence="4">2.3.2.6</ecNumber>
    </recommendedName>
    <alternativeName>
        <fullName evidence="4">L/F-transferase</fullName>
    </alternativeName>
    <alternativeName>
        <fullName evidence="4">Leucyltransferase</fullName>
    </alternativeName>
    <alternativeName>
        <fullName evidence="4">Phenyalanyltransferase</fullName>
    </alternativeName>
</protein>
<keyword evidence="6" id="KW-1185">Reference proteome</keyword>